<dbReference type="SUPFAM" id="SSF48371">
    <property type="entry name" value="ARM repeat"/>
    <property type="match status" value="1"/>
</dbReference>
<keyword evidence="2 4" id="KW-0479">Metal-binding</keyword>
<dbReference type="EMBL" id="CP042425">
    <property type="protein sequence ID" value="QEL20786.1"/>
    <property type="molecule type" value="Genomic_DNA"/>
</dbReference>
<keyword evidence="8" id="KW-1185">Reference proteome</keyword>
<dbReference type="Gene3D" id="1.10.760.10">
    <property type="entry name" value="Cytochrome c-like domain"/>
    <property type="match status" value="1"/>
</dbReference>
<dbReference type="KEGG" id="lrs:PX52LOC_07902"/>
<dbReference type="SUPFAM" id="SSF52317">
    <property type="entry name" value="Class I glutamine amidotransferase-like"/>
    <property type="match status" value="1"/>
</dbReference>
<dbReference type="InterPro" id="IPR036909">
    <property type="entry name" value="Cyt_c-like_dom_sf"/>
</dbReference>
<proteinExistence type="predicted"/>
<dbReference type="NCBIfam" id="TIGR02604">
    <property type="entry name" value="Piru_Ver_Nterm"/>
    <property type="match status" value="1"/>
</dbReference>
<accession>A0A5C1ARX9</accession>
<evidence type="ECO:0000259" key="6">
    <source>
        <dbReference type="PROSITE" id="PS51007"/>
    </source>
</evidence>
<gene>
    <name evidence="7" type="ORF">PX52LOC_07902</name>
</gene>
<dbReference type="InterPro" id="IPR013427">
    <property type="entry name" value="Haem-bd_dom_put"/>
</dbReference>
<dbReference type="GO" id="GO:0016787">
    <property type="term" value="F:hydrolase activity"/>
    <property type="evidence" value="ECO:0007669"/>
    <property type="project" value="UniProtKB-KW"/>
</dbReference>
<dbReference type="InterPro" id="IPR016024">
    <property type="entry name" value="ARM-type_fold"/>
</dbReference>
<keyword evidence="1 4" id="KW-0349">Heme</keyword>
<dbReference type="RefSeq" id="WP_149115043.1">
    <property type="nucleotide sequence ID" value="NZ_CP042425.1"/>
</dbReference>
<dbReference type="GO" id="GO:0046872">
    <property type="term" value="F:metal ion binding"/>
    <property type="evidence" value="ECO:0007669"/>
    <property type="project" value="UniProtKB-KW"/>
</dbReference>
<dbReference type="InterPro" id="IPR011989">
    <property type="entry name" value="ARM-like"/>
</dbReference>
<dbReference type="GO" id="GO:0020037">
    <property type="term" value="F:heme binding"/>
    <property type="evidence" value="ECO:0007669"/>
    <property type="project" value="InterPro"/>
</dbReference>
<dbReference type="OrthoDB" id="230287at2"/>
<dbReference type="NCBIfam" id="TIGR02603">
    <property type="entry name" value="CxxCH_TIGR02603"/>
    <property type="match status" value="1"/>
</dbReference>
<reference evidence="8" key="1">
    <citation type="submission" date="2019-08" db="EMBL/GenBank/DDBJ databases">
        <title>Limnoglobus roseus gen. nov., sp. nov., a novel freshwater planctomycete with a giant genome from the family Gemmataceae.</title>
        <authorList>
            <person name="Kulichevskaya I.S."/>
            <person name="Naumoff D.G."/>
            <person name="Miroshnikov K."/>
            <person name="Ivanova A."/>
            <person name="Philippov D.A."/>
            <person name="Hakobyan A."/>
            <person name="Rijpstra I.C."/>
            <person name="Sinninghe Damste J.S."/>
            <person name="Liesack W."/>
            <person name="Dedysh S.N."/>
        </authorList>
    </citation>
    <scope>NUCLEOTIDE SEQUENCE [LARGE SCALE GENOMIC DNA]</scope>
    <source>
        <strain evidence="8">PX52</strain>
    </source>
</reference>
<dbReference type="Pfam" id="PF23500">
    <property type="entry name" value="DUF7133"/>
    <property type="match status" value="1"/>
</dbReference>
<evidence type="ECO:0000313" key="7">
    <source>
        <dbReference type="EMBL" id="QEL20786.1"/>
    </source>
</evidence>
<feature type="chain" id="PRO_5022981759" evidence="5">
    <location>
        <begin position="21"/>
        <end position="1437"/>
    </location>
</feature>
<dbReference type="Gene3D" id="1.25.10.10">
    <property type="entry name" value="Leucine-rich Repeat Variant"/>
    <property type="match status" value="1"/>
</dbReference>
<evidence type="ECO:0000256" key="5">
    <source>
        <dbReference type="SAM" id="SignalP"/>
    </source>
</evidence>
<evidence type="ECO:0000256" key="3">
    <source>
        <dbReference type="ARBA" id="ARBA00023004"/>
    </source>
</evidence>
<dbReference type="SUPFAM" id="SSF46626">
    <property type="entry name" value="Cytochrome c"/>
    <property type="match status" value="1"/>
</dbReference>
<feature type="signal peptide" evidence="5">
    <location>
        <begin position="1"/>
        <end position="20"/>
    </location>
</feature>
<keyword evidence="7" id="KW-0378">Hydrolase</keyword>
<dbReference type="Proteomes" id="UP000324974">
    <property type="component" value="Chromosome"/>
</dbReference>
<dbReference type="InterPro" id="IPR011041">
    <property type="entry name" value="Quinoprot_gluc/sorb_DH_b-prop"/>
</dbReference>
<dbReference type="Gene3D" id="3.40.50.880">
    <property type="match status" value="1"/>
</dbReference>
<dbReference type="PANTHER" id="PTHR33546">
    <property type="entry name" value="LARGE, MULTIFUNCTIONAL SECRETED PROTEIN-RELATED"/>
    <property type="match status" value="1"/>
</dbReference>
<dbReference type="InterPro" id="IPR011042">
    <property type="entry name" value="6-blade_b-propeller_TolB-like"/>
</dbReference>
<dbReference type="Pfam" id="PF00034">
    <property type="entry name" value="Cytochrom_C"/>
    <property type="match status" value="1"/>
</dbReference>
<keyword evidence="3 4" id="KW-0408">Iron</keyword>
<dbReference type="PANTHER" id="PTHR33546:SF1">
    <property type="entry name" value="LARGE, MULTIFUNCTIONAL SECRETED PROTEIN"/>
    <property type="match status" value="1"/>
</dbReference>
<dbReference type="Gene3D" id="2.120.10.30">
    <property type="entry name" value="TolB, C-terminal domain"/>
    <property type="match status" value="1"/>
</dbReference>
<dbReference type="Pfam" id="PF06283">
    <property type="entry name" value="ThuA"/>
    <property type="match status" value="1"/>
</dbReference>
<evidence type="ECO:0000256" key="2">
    <source>
        <dbReference type="ARBA" id="ARBA00022723"/>
    </source>
</evidence>
<sequence length="1437" mass="154024">MPRLLLFALCGLFAASPAVAAPPDLKILFLGDRGAHRPKVRFDQLEPIMVKRGIALTYTDSLDALTLDNLNKYDGLVIYANQDRGKPEHVQAILDYVAAGKGFIPLHCGSFCFTNDDNYVKLVGAQFRNHTTGVFRAKTVQPDHPIMRGVQSFESWDETYVHHKHNETNRVVLEVRADRAQEEPWTWVRTHGKGRVFYTAWGHDHRTWSHDGFHTLIERGIRWACGQDLTDAPRYADAPKMTKIQGTDKDFEYGEAKVPFYPAGQRWGTLGEPISKMQKPLSPAASMKHYSVPEGFEVKLFASDEQIGGKPIAQTWDDRGRLWMAVTKDYPNEMRRAGEGRDKIVVCEDADGDGMADTFTVFADKLSIPTSLLCVHGGVLVHQAPHTLFLKDTDGDGKADLRQELVTGWGTNDTHAGPSNLRYGLDNWVYGIVGYSGLNATVAGERLRFGQGIYRFKLEKDGDHKLAVAKFELLRNVNNNAWGVAFNEDGDLFGSTANGCPMVHLPVPNRYYETVRGLNPGPLPNIALSNAYHPVTEKVRAVDWHGGFTAGAGCAVYTARAYPPEYWNRTAFVSDPTGHLTAAFVLQPNGTDYVARYGWNLAAADDEWAAPTDAQVGPDGHVWLIDWYNFIVQHNPTPAGFKTGKGGAYESDLRDKTHGRIYRLVYTGTKPAPPTNLAAAKTDDLVAALKSDNMFWRLHAQRRLVEAGDKAAGESLRKLAADATSSPQTVLHAVWALDGLKAGEGAPVGLDHPSPAVRRAVLQTLPKGAKSAAAIPAAKVLDDADLRVRLAALLALADQPSASAAGPVLAARLAALEAGTDKGLADATLAAAVAHAGPVLADLAAGKHTGGSREVLAAVERVAASYAAKAPTDLGQLLGSLGGTAVSDAIVTGLAGGWPAARPAKLTAADEAAFVKATAATSAASRGRLLRLAAAWGVKGLEAQLADVARGLLAVVADEKATDAARLDAAKQVVEAVPADDRAAGAVVAAVTAKTSPELARGLFEALGTGKAKGVGPAVVAKLGTLPASVRPAALRLVLSRPESAAAFLDAVEKGTVRFDLLDLDQKTALAAHPDKAVAERAAKLLAQGGGLPNSDRQKVIDDYKEVVAKTGDPVNGKKIFLAQCSKCHKHGGEGAQIGPDLTGFAVHPKEETLIHVLDPSRSVEGNYKAYVVRLLDGRTATGLLSAQTKTTVEILDAENRRQTFDRGDLEDDPIESKKSLMPEGFEKLIPKAEFADLLEFLAQKGKYLPVPIDKVATVVTTHGLVSKDGGPAERLVFRDWKPKEFEGVPFVLVDPNGETTRNAVLLNGSGGDVPAAMPKSVTLPCNTAAKVIHFLSGVGVASHPAGEKGTVSLVVRLHYADGKTEDHELKNGVHFADYARRVDVPESKFAFALRQQQVRYLAVAPKRTDAVIKQIELVKGKDSSAPIVMAVTVETP</sequence>
<dbReference type="PROSITE" id="PS51007">
    <property type="entry name" value="CYTC"/>
    <property type="match status" value="1"/>
</dbReference>
<protein>
    <submittedName>
        <fullName evidence="7">Putative beta-propeller-type glycoside hydrolase</fullName>
    </submittedName>
</protein>
<organism evidence="7 8">
    <name type="scientific">Limnoglobus roseus</name>
    <dbReference type="NCBI Taxonomy" id="2598579"/>
    <lineage>
        <taxon>Bacteria</taxon>
        <taxon>Pseudomonadati</taxon>
        <taxon>Planctomycetota</taxon>
        <taxon>Planctomycetia</taxon>
        <taxon>Gemmatales</taxon>
        <taxon>Gemmataceae</taxon>
        <taxon>Limnoglobus</taxon>
    </lineage>
</organism>
<dbReference type="InterPro" id="IPR055557">
    <property type="entry name" value="DUF7133"/>
</dbReference>
<evidence type="ECO:0000313" key="8">
    <source>
        <dbReference type="Proteomes" id="UP000324974"/>
    </source>
</evidence>
<dbReference type="InterPro" id="IPR013428">
    <property type="entry name" value="Membrane-bound_put_N"/>
</dbReference>
<feature type="domain" description="Cytochrome c" evidence="6">
    <location>
        <begin position="1112"/>
        <end position="1246"/>
    </location>
</feature>
<dbReference type="InterPro" id="IPR029062">
    <property type="entry name" value="Class_I_gatase-like"/>
</dbReference>
<keyword evidence="5" id="KW-0732">Signal</keyword>
<dbReference type="SUPFAM" id="SSF50952">
    <property type="entry name" value="Soluble quinoprotein glucose dehydrogenase"/>
    <property type="match status" value="1"/>
</dbReference>
<dbReference type="InterPro" id="IPR029010">
    <property type="entry name" value="ThuA-like"/>
</dbReference>
<name>A0A5C1ARX9_9BACT</name>
<dbReference type="GO" id="GO:0009055">
    <property type="term" value="F:electron transfer activity"/>
    <property type="evidence" value="ECO:0007669"/>
    <property type="project" value="InterPro"/>
</dbReference>
<evidence type="ECO:0000256" key="4">
    <source>
        <dbReference type="PROSITE-ProRule" id="PRU00433"/>
    </source>
</evidence>
<dbReference type="InterPro" id="IPR009056">
    <property type="entry name" value="Cyt_c-like_dom"/>
</dbReference>
<evidence type="ECO:0000256" key="1">
    <source>
        <dbReference type="ARBA" id="ARBA00022617"/>
    </source>
</evidence>